<accession>X0VNE2</accession>
<dbReference type="AlphaFoldDB" id="X0VNE2"/>
<protein>
    <submittedName>
        <fullName evidence="1">Uncharacterized protein</fullName>
    </submittedName>
</protein>
<sequence>MTTSRDRLVKIGAVAVDSGQLVIHDPCYETDITNEKVKEAMLATCPKDAPRDFNHTAKYAELCFMPGRTGAGVVFSSGFGDGCYDVWATIGPTDWGERVKKVEVILVDEGHTERVRPAFGEADPPTPYEEPKNCPECGGPLYLTYGGGFPGIGVDVCRDCGYHPATHTPEEPREGE</sequence>
<reference evidence="1" key="1">
    <citation type="journal article" date="2014" name="Front. Microbiol.">
        <title>High frequency of phylogenetically diverse reductive dehalogenase-homologous genes in deep subseafloor sedimentary metagenomes.</title>
        <authorList>
            <person name="Kawai M."/>
            <person name="Futagami T."/>
            <person name="Toyoda A."/>
            <person name="Takaki Y."/>
            <person name="Nishi S."/>
            <person name="Hori S."/>
            <person name="Arai W."/>
            <person name="Tsubouchi T."/>
            <person name="Morono Y."/>
            <person name="Uchiyama I."/>
            <person name="Ito T."/>
            <person name="Fujiyama A."/>
            <person name="Inagaki F."/>
            <person name="Takami H."/>
        </authorList>
    </citation>
    <scope>NUCLEOTIDE SEQUENCE</scope>
    <source>
        <strain evidence="1">Expedition CK06-06</strain>
    </source>
</reference>
<dbReference type="InterPro" id="IPR025335">
    <property type="entry name" value="DUF4241"/>
</dbReference>
<dbReference type="EMBL" id="BARS01026569">
    <property type="protein sequence ID" value="GAG02061.1"/>
    <property type="molecule type" value="Genomic_DNA"/>
</dbReference>
<proteinExistence type="predicted"/>
<evidence type="ECO:0000313" key="1">
    <source>
        <dbReference type="EMBL" id="GAG02061.1"/>
    </source>
</evidence>
<name>X0VNE2_9ZZZZ</name>
<organism evidence="1">
    <name type="scientific">marine sediment metagenome</name>
    <dbReference type="NCBI Taxonomy" id="412755"/>
    <lineage>
        <taxon>unclassified sequences</taxon>
        <taxon>metagenomes</taxon>
        <taxon>ecological metagenomes</taxon>
    </lineage>
</organism>
<comment type="caution">
    <text evidence="1">The sequence shown here is derived from an EMBL/GenBank/DDBJ whole genome shotgun (WGS) entry which is preliminary data.</text>
</comment>
<dbReference type="Pfam" id="PF14025">
    <property type="entry name" value="DUF4241"/>
    <property type="match status" value="1"/>
</dbReference>
<gene>
    <name evidence="1" type="ORF">S01H1_41854</name>
</gene>